<sequence>MEAVVPMMKLDSTIPPLHPIVLSDWIEKLGERAFVCWLKFHSWKTDPTSNGQPYCLQSSLNQLIKKLAIGKNTFYEKILKPLTRYGLVKLKRTEQANRETHLIVYSFPQNCPEKARLPLTPITAEHDTDQADPDLNEPIESSSSIHAFVPTIPTIDATPPEKEEQLPTEISDGIFTELPEAITHLSSIVNVYEQVCEHPAYSTASFLRTLSKCLTYNVNRHYFSAYFLKALFNDWNKPTRKKPAQQQRPPQTRDSREAALPLIAPIIGTSPKRFPSRSSQRRNSDLPEWVIKQQQRQELGLVTDKEDKLSPEQQAIAADLLQKLEALGS</sequence>
<protein>
    <submittedName>
        <fullName evidence="2">Uncharacterized protein</fullName>
    </submittedName>
</protein>
<evidence type="ECO:0000256" key="1">
    <source>
        <dbReference type="SAM" id="MobiDB-lite"/>
    </source>
</evidence>
<name>A0A419SNF8_9BACL</name>
<keyword evidence="3" id="KW-1185">Reference proteome</keyword>
<dbReference type="AlphaFoldDB" id="A0A419SNF8"/>
<dbReference type="Proteomes" id="UP000284219">
    <property type="component" value="Unassembled WGS sequence"/>
</dbReference>
<accession>A0A419SNF8</accession>
<gene>
    <name evidence="2" type="ORF">BEP19_02435</name>
</gene>
<organism evidence="2 3">
    <name type="scientific">Ammoniphilus oxalaticus</name>
    <dbReference type="NCBI Taxonomy" id="66863"/>
    <lineage>
        <taxon>Bacteria</taxon>
        <taxon>Bacillati</taxon>
        <taxon>Bacillota</taxon>
        <taxon>Bacilli</taxon>
        <taxon>Bacillales</taxon>
        <taxon>Paenibacillaceae</taxon>
        <taxon>Aneurinibacillus group</taxon>
        <taxon>Ammoniphilus</taxon>
    </lineage>
</organism>
<dbReference type="EMBL" id="MCHY01000006">
    <property type="protein sequence ID" value="RKD25815.1"/>
    <property type="molecule type" value="Genomic_DNA"/>
</dbReference>
<reference evidence="2 3" key="1">
    <citation type="submission" date="2016-08" db="EMBL/GenBank/DDBJ databases">
        <title>Novel Firmicute Genomes.</title>
        <authorList>
            <person name="Poppleton D.I."/>
            <person name="Gribaldo S."/>
        </authorList>
    </citation>
    <scope>NUCLEOTIDE SEQUENCE [LARGE SCALE GENOMIC DNA]</scope>
    <source>
        <strain evidence="2 3">RAOx-1</strain>
    </source>
</reference>
<feature type="region of interest" description="Disordered" evidence="1">
    <location>
        <begin position="268"/>
        <end position="289"/>
    </location>
</feature>
<evidence type="ECO:0000313" key="2">
    <source>
        <dbReference type="EMBL" id="RKD25815.1"/>
    </source>
</evidence>
<proteinExistence type="predicted"/>
<evidence type="ECO:0000313" key="3">
    <source>
        <dbReference type="Proteomes" id="UP000284219"/>
    </source>
</evidence>
<comment type="caution">
    <text evidence="2">The sequence shown here is derived from an EMBL/GenBank/DDBJ whole genome shotgun (WGS) entry which is preliminary data.</text>
</comment>